<dbReference type="InterPro" id="IPR011009">
    <property type="entry name" value="Kinase-like_dom_sf"/>
</dbReference>
<evidence type="ECO:0000256" key="2">
    <source>
        <dbReference type="ARBA" id="ARBA00012513"/>
    </source>
</evidence>
<protein>
    <recommendedName>
        <fullName evidence="2">non-specific serine/threonine protein kinase</fullName>
        <ecNumber evidence="2">2.7.11.1</ecNumber>
    </recommendedName>
</protein>
<evidence type="ECO:0000256" key="6">
    <source>
        <dbReference type="ARBA" id="ARBA00022777"/>
    </source>
</evidence>
<dbReference type="VEuPathDB" id="FungiDB:H257_11714"/>
<dbReference type="AlphaFoldDB" id="W4G2W5"/>
<feature type="region of interest" description="Disordered" evidence="11">
    <location>
        <begin position="594"/>
        <end position="642"/>
    </location>
</feature>
<dbReference type="Gene3D" id="3.30.200.20">
    <property type="entry name" value="Phosphorylase Kinase, domain 1"/>
    <property type="match status" value="1"/>
</dbReference>
<dbReference type="Gene3D" id="1.10.510.10">
    <property type="entry name" value="Transferase(Phosphotransferase) domain 1"/>
    <property type="match status" value="1"/>
</dbReference>
<feature type="domain" description="Protein kinase" evidence="12">
    <location>
        <begin position="4"/>
        <end position="261"/>
    </location>
</feature>
<dbReference type="CDD" id="cd08215">
    <property type="entry name" value="STKc_Nek"/>
    <property type="match status" value="1"/>
</dbReference>
<dbReference type="PANTHER" id="PTHR44899:SF3">
    <property type="entry name" value="SERINE_THREONINE-PROTEIN KINASE NEK1"/>
    <property type="match status" value="1"/>
</dbReference>
<evidence type="ECO:0000256" key="11">
    <source>
        <dbReference type="SAM" id="MobiDB-lite"/>
    </source>
</evidence>
<evidence type="ECO:0000256" key="4">
    <source>
        <dbReference type="ARBA" id="ARBA00022679"/>
    </source>
</evidence>
<reference evidence="13" key="1">
    <citation type="submission" date="2013-12" db="EMBL/GenBank/DDBJ databases">
        <title>The Genome Sequence of Aphanomyces astaci APO3.</title>
        <authorList>
            <consortium name="The Broad Institute Genomics Platform"/>
            <person name="Russ C."/>
            <person name="Tyler B."/>
            <person name="van West P."/>
            <person name="Dieguez-Uribeondo J."/>
            <person name="Young S.K."/>
            <person name="Zeng Q."/>
            <person name="Gargeya S."/>
            <person name="Fitzgerald M."/>
            <person name="Abouelleil A."/>
            <person name="Alvarado L."/>
            <person name="Chapman S.B."/>
            <person name="Gainer-Dewar J."/>
            <person name="Goldberg J."/>
            <person name="Griggs A."/>
            <person name="Gujja S."/>
            <person name="Hansen M."/>
            <person name="Howarth C."/>
            <person name="Imamovic A."/>
            <person name="Ireland A."/>
            <person name="Larimer J."/>
            <person name="McCowan C."/>
            <person name="Murphy C."/>
            <person name="Pearson M."/>
            <person name="Poon T.W."/>
            <person name="Priest M."/>
            <person name="Roberts A."/>
            <person name="Saif S."/>
            <person name="Shea T."/>
            <person name="Sykes S."/>
            <person name="Wortman J."/>
            <person name="Nusbaum C."/>
            <person name="Birren B."/>
        </authorList>
    </citation>
    <scope>NUCLEOTIDE SEQUENCE [LARGE SCALE GENOMIC DNA]</scope>
    <source>
        <strain evidence="13">APO3</strain>
    </source>
</reference>
<evidence type="ECO:0000313" key="13">
    <source>
        <dbReference type="EMBL" id="ETV73596.1"/>
    </source>
</evidence>
<feature type="region of interest" description="Disordered" evidence="11">
    <location>
        <begin position="450"/>
        <end position="470"/>
    </location>
</feature>
<dbReference type="Pfam" id="PF00069">
    <property type="entry name" value="Pkinase"/>
    <property type="match status" value="1"/>
</dbReference>
<evidence type="ECO:0000256" key="3">
    <source>
        <dbReference type="ARBA" id="ARBA00022527"/>
    </source>
</evidence>
<dbReference type="InterPro" id="IPR051131">
    <property type="entry name" value="NEK_Ser/Thr_kinase_NIMA"/>
</dbReference>
<comment type="catalytic activity">
    <reaction evidence="9">
        <text>L-seryl-[protein] + ATP = O-phospho-L-seryl-[protein] + ADP + H(+)</text>
        <dbReference type="Rhea" id="RHEA:17989"/>
        <dbReference type="Rhea" id="RHEA-COMP:9863"/>
        <dbReference type="Rhea" id="RHEA-COMP:11604"/>
        <dbReference type="ChEBI" id="CHEBI:15378"/>
        <dbReference type="ChEBI" id="CHEBI:29999"/>
        <dbReference type="ChEBI" id="CHEBI:30616"/>
        <dbReference type="ChEBI" id="CHEBI:83421"/>
        <dbReference type="ChEBI" id="CHEBI:456216"/>
        <dbReference type="EC" id="2.7.11.1"/>
    </reaction>
</comment>
<dbReference type="EC" id="2.7.11.1" evidence="2"/>
<evidence type="ECO:0000256" key="10">
    <source>
        <dbReference type="PROSITE-ProRule" id="PRU10141"/>
    </source>
</evidence>
<gene>
    <name evidence="13" type="ORF">H257_11714</name>
</gene>
<evidence type="ECO:0000256" key="8">
    <source>
        <dbReference type="ARBA" id="ARBA00047899"/>
    </source>
</evidence>
<comment type="similarity">
    <text evidence="1">Belongs to the protein kinase superfamily. NEK Ser/Thr protein kinase family. NIMA subfamily.</text>
</comment>
<dbReference type="SUPFAM" id="SSF56112">
    <property type="entry name" value="Protein kinase-like (PK-like)"/>
    <property type="match status" value="1"/>
</dbReference>
<dbReference type="GeneID" id="20813710"/>
<evidence type="ECO:0000256" key="7">
    <source>
        <dbReference type="ARBA" id="ARBA00022840"/>
    </source>
</evidence>
<dbReference type="SMART" id="SM00220">
    <property type="entry name" value="S_TKc"/>
    <property type="match status" value="1"/>
</dbReference>
<proteinExistence type="inferred from homology"/>
<dbReference type="EMBL" id="KI913148">
    <property type="protein sequence ID" value="ETV73596.1"/>
    <property type="molecule type" value="Genomic_DNA"/>
</dbReference>
<keyword evidence="3" id="KW-0723">Serine/threonine-protein kinase</keyword>
<evidence type="ECO:0000259" key="12">
    <source>
        <dbReference type="PROSITE" id="PS50011"/>
    </source>
</evidence>
<evidence type="ECO:0000256" key="1">
    <source>
        <dbReference type="ARBA" id="ARBA00010886"/>
    </source>
</evidence>
<dbReference type="OrthoDB" id="248923at2759"/>
<dbReference type="RefSeq" id="XP_009837022.1">
    <property type="nucleotide sequence ID" value="XM_009838720.1"/>
</dbReference>
<keyword evidence="7 10" id="KW-0067">ATP-binding</keyword>
<dbReference type="PROSITE" id="PS50011">
    <property type="entry name" value="PROTEIN_KINASE_DOM"/>
    <property type="match status" value="1"/>
</dbReference>
<evidence type="ECO:0000256" key="9">
    <source>
        <dbReference type="ARBA" id="ARBA00048679"/>
    </source>
</evidence>
<sequence>MNKYLEERCIGRGSYGCAYLVTEITSGHKYVVKKIPIELMTDKESKQAFAEVELLSKLRHSFVVQYKENFVEGTVLHIVMEYCDGGDLTARIKALKADDGALFPPTLVLDWFVQMALAIKYLHQRHILHRDLKTSNIFLTRQNIVKLGDFGIARTLDSTMDHAKTVVGTPYYMSPEVCESKPYSYASDIWALGCVLYEVCTLKHAFDAPNILMLIVKIIQHDFPPLPPCYPVEFTSLLQALLQKDPAKRPSIDAILHMPMIQAHVQAIQSNARDVPDPLASHLMDENVVESANTPHSMCPSSGNVPIETTTYEYLSSVDDEEFSLLGATPTLVVHGSPPQCLAVEGNFPRRNPERGLAWVVTTTTTDEVEEAIDTRHSGGDEVIKPNYESAYSEECSDSIHIDYGHKGTRRRQALTLDHRQPPPSSTHALPRHRVEPKKHHVLRPHVVGKALQPSDQQLPPRHPDSPRLKHAGVKLASSITKRNTSSMSPSSSMSLDEDNMLEARTSQGIIESGDDDGPYTSMSECDAEENFYSDDSDFDDEDLTLETSVDEVVACGGGGGWLSSARQVSAAVELGYSDDFDDTEAEVIEYDNEEFVDDGSSGGSSDEEQGGGDKVDWYNYDEFADPSPPPLYMATPSRPIA</sequence>
<evidence type="ECO:0000256" key="5">
    <source>
        <dbReference type="ARBA" id="ARBA00022741"/>
    </source>
</evidence>
<dbReference type="InterPro" id="IPR008271">
    <property type="entry name" value="Ser/Thr_kinase_AS"/>
</dbReference>
<name>W4G2W5_APHAT</name>
<dbReference type="GO" id="GO:0005524">
    <property type="term" value="F:ATP binding"/>
    <property type="evidence" value="ECO:0007669"/>
    <property type="project" value="UniProtKB-UniRule"/>
</dbReference>
<dbReference type="FunFam" id="1.10.510.10:FF:000869">
    <property type="entry name" value="Nek protein kinase"/>
    <property type="match status" value="1"/>
</dbReference>
<keyword evidence="6 13" id="KW-0418">Kinase</keyword>
<dbReference type="InterPro" id="IPR017441">
    <property type="entry name" value="Protein_kinase_ATP_BS"/>
</dbReference>
<dbReference type="STRING" id="112090.W4G2W5"/>
<dbReference type="GO" id="GO:0004674">
    <property type="term" value="F:protein serine/threonine kinase activity"/>
    <property type="evidence" value="ECO:0007669"/>
    <property type="project" value="UniProtKB-KW"/>
</dbReference>
<dbReference type="PANTHER" id="PTHR44899">
    <property type="entry name" value="CAMK FAMILY PROTEIN KINASE"/>
    <property type="match status" value="1"/>
</dbReference>
<dbReference type="PROSITE" id="PS00107">
    <property type="entry name" value="PROTEIN_KINASE_ATP"/>
    <property type="match status" value="1"/>
</dbReference>
<organism evidence="13">
    <name type="scientific">Aphanomyces astaci</name>
    <name type="common">Crayfish plague agent</name>
    <dbReference type="NCBI Taxonomy" id="112090"/>
    <lineage>
        <taxon>Eukaryota</taxon>
        <taxon>Sar</taxon>
        <taxon>Stramenopiles</taxon>
        <taxon>Oomycota</taxon>
        <taxon>Saprolegniomycetes</taxon>
        <taxon>Saprolegniales</taxon>
        <taxon>Verrucalvaceae</taxon>
        <taxon>Aphanomyces</taxon>
    </lineage>
</organism>
<feature type="binding site" evidence="10">
    <location>
        <position position="34"/>
    </location>
    <ligand>
        <name>ATP</name>
        <dbReference type="ChEBI" id="CHEBI:30616"/>
    </ligand>
</feature>
<comment type="catalytic activity">
    <reaction evidence="8">
        <text>L-threonyl-[protein] + ATP = O-phospho-L-threonyl-[protein] + ADP + H(+)</text>
        <dbReference type="Rhea" id="RHEA:46608"/>
        <dbReference type="Rhea" id="RHEA-COMP:11060"/>
        <dbReference type="Rhea" id="RHEA-COMP:11605"/>
        <dbReference type="ChEBI" id="CHEBI:15378"/>
        <dbReference type="ChEBI" id="CHEBI:30013"/>
        <dbReference type="ChEBI" id="CHEBI:30616"/>
        <dbReference type="ChEBI" id="CHEBI:61977"/>
        <dbReference type="ChEBI" id="CHEBI:456216"/>
        <dbReference type="EC" id="2.7.11.1"/>
    </reaction>
</comment>
<dbReference type="FunFam" id="3.30.200.20:FF:000097">
    <property type="entry name" value="Probable serine/threonine-protein kinase nek1"/>
    <property type="match status" value="1"/>
</dbReference>
<dbReference type="InterPro" id="IPR000719">
    <property type="entry name" value="Prot_kinase_dom"/>
</dbReference>
<keyword evidence="5 10" id="KW-0547">Nucleotide-binding</keyword>
<dbReference type="PROSITE" id="PS00108">
    <property type="entry name" value="PROTEIN_KINASE_ST"/>
    <property type="match status" value="1"/>
</dbReference>
<keyword evidence="4" id="KW-0808">Transferase</keyword>
<accession>W4G2W5</accession>